<dbReference type="SMART" id="SM00245">
    <property type="entry name" value="TSPc"/>
    <property type="match status" value="1"/>
</dbReference>
<dbReference type="Gene3D" id="2.30.42.10">
    <property type="match status" value="1"/>
</dbReference>
<dbReference type="PANTHER" id="PTHR32060:SF22">
    <property type="entry name" value="CARBOXYL-TERMINAL-PROCESSING PEPTIDASE 3, CHLOROPLASTIC"/>
    <property type="match status" value="1"/>
</dbReference>
<evidence type="ECO:0000313" key="3">
    <source>
        <dbReference type="Proteomes" id="UP000295210"/>
    </source>
</evidence>
<dbReference type="GO" id="GO:0006508">
    <property type="term" value="P:proteolysis"/>
    <property type="evidence" value="ECO:0007669"/>
    <property type="project" value="UniProtKB-KW"/>
</dbReference>
<gene>
    <name evidence="2" type="ORF">C7378_2448</name>
</gene>
<dbReference type="GO" id="GO:0008236">
    <property type="term" value="F:serine-type peptidase activity"/>
    <property type="evidence" value="ECO:0007669"/>
    <property type="project" value="InterPro"/>
</dbReference>
<evidence type="ECO:0000259" key="1">
    <source>
        <dbReference type="SMART" id="SM00245"/>
    </source>
</evidence>
<dbReference type="GO" id="GO:0004175">
    <property type="term" value="F:endopeptidase activity"/>
    <property type="evidence" value="ECO:0007669"/>
    <property type="project" value="TreeGrafter"/>
</dbReference>
<keyword evidence="3" id="KW-1185">Reference proteome</keyword>
<dbReference type="SUPFAM" id="SSF50156">
    <property type="entry name" value="PDZ domain-like"/>
    <property type="match status" value="1"/>
</dbReference>
<dbReference type="AlphaFoldDB" id="A0A4R1L493"/>
<dbReference type="InterPro" id="IPR036034">
    <property type="entry name" value="PDZ_sf"/>
</dbReference>
<dbReference type="Pfam" id="PF17820">
    <property type="entry name" value="PDZ_6"/>
    <property type="match status" value="1"/>
</dbReference>
<dbReference type="InterPro" id="IPR041489">
    <property type="entry name" value="PDZ_6"/>
</dbReference>
<organism evidence="2 3">
    <name type="scientific">Acidipila rosea</name>
    <dbReference type="NCBI Taxonomy" id="768535"/>
    <lineage>
        <taxon>Bacteria</taxon>
        <taxon>Pseudomonadati</taxon>
        <taxon>Acidobacteriota</taxon>
        <taxon>Terriglobia</taxon>
        <taxon>Terriglobales</taxon>
        <taxon>Acidobacteriaceae</taxon>
        <taxon>Acidipila</taxon>
    </lineage>
</organism>
<dbReference type="Gene3D" id="3.90.226.10">
    <property type="entry name" value="2-enoyl-CoA Hydratase, Chain A, domain 1"/>
    <property type="match status" value="1"/>
</dbReference>
<dbReference type="Proteomes" id="UP000295210">
    <property type="component" value="Unassembled WGS sequence"/>
</dbReference>
<dbReference type="RefSeq" id="WP_131996812.1">
    <property type="nucleotide sequence ID" value="NZ_SMGK01000003.1"/>
</dbReference>
<comment type="caution">
    <text evidence="2">The sequence shown here is derived from an EMBL/GenBank/DDBJ whole genome shotgun (WGS) entry which is preliminary data.</text>
</comment>
<dbReference type="InterPro" id="IPR005151">
    <property type="entry name" value="Tail-specific_protease"/>
</dbReference>
<dbReference type="PANTHER" id="PTHR32060">
    <property type="entry name" value="TAIL-SPECIFIC PROTEASE"/>
    <property type="match status" value="1"/>
</dbReference>
<name>A0A4R1L493_9BACT</name>
<dbReference type="Gene3D" id="3.30.750.44">
    <property type="match status" value="1"/>
</dbReference>
<reference evidence="2 3" key="1">
    <citation type="submission" date="2019-03" db="EMBL/GenBank/DDBJ databases">
        <title>Genomic Encyclopedia of Type Strains, Phase IV (KMG-IV): sequencing the most valuable type-strain genomes for metagenomic binning, comparative biology and taxonomic classification.</title>
        <authorList>
            <person name="Goeker M."/>
        </authorList>
    </citation>
    <scope>NUCLEOTIDE SEQUENCE [LARGE SCALE GENOMIC DNA]</scope>
    <source>
        <strain evidence="2 3">DSM 103428</strain>
    </source>
</reference>
<keyword evidence="2" id="KW-0378">Hydrolase</keyword>
<protein>
    <submittedName>
        <fullName evidence="2">Tricorn protease-like protein</fullName>
    </submittedName>
</protein>
<proteinExistence type="predicted"/>
<keyword evidence="2" id="KW-0645">Protease</keyword>
<evidence type="ECO:0000313" key="2">
    <source>
        <dbReference type="EMBL" id="TCK72854.1"/>
    </source>
</evidence>
<accession>A0A4R1L493</accession>
<dbReference type="OrthoDB" id="1653205at2"/>
<dbReference type="SUPFAM" id="SSF52096">
    <property type="entry name" value="ClpP/crotonase"/>
    <property type="match status" value="1"/>
</dbReference>
<sequence length="433" mass="47518">MTKDKSAPAESSVQLSMRERHTILENVLATLNKRFYLPEKLNDNWLNAVERHRPLIEGADTADRFEQSMSDLLAELHTSHLGFFHGRAQRASSRAALSATYLADETLVGKRWIFQDVHSGGAASIAGIEPGDILLSVDGREITPPEHPVFPMGKQTVLDIVGKDDQRRTVAVDVARPKGKKLHFVEPTLVQSRHLGEGLGYLKVAMFPGMVGVEVANEISRAVDKLGKIDSLIIDLRGNTGGGIGALRVMSLLTPGRIPVGFALPKSRVTPNLDSEKQQFRRFGSIPTSKKALWLLALQFAPAMLAKTPIVLETEELGHKQFHGGTILLVDRHTASAAEMIVAFARENNLARIVGEKTAGRLLSATSVKVGQGYRLALPTGAYYTWKGTVLEGTPIEPDEQIQFDWRQRSASFDGQLDRAIETARDVQIQRAS</sequence>
<dbReference type="InterPro" id="IPR029045">
    <property type="entry name" value="ClpP/crotonase-like_dom_sf"/>
</dbReference>
<dbReference type="Pfam" id="PF03572">
    <property type="entry name" value="Peptidase_S41"/>
    <property type="match status" value="1"/>
</dbReference>
<feature type="domain" description="Tail specific protease" evidence="1">
    <location>
        <begin position="165"/>
        <end position="403"/>
    </location>
</feature>
<dbReference type="EMBL" id="SMGK01000003">
    <property type="protein sequence ID" value="TCK72854.1"/>
    <property type="molecule type" value="Genomic_DNA"/>
</dbReference>